<dbReference type="AlphaFoldDB" id="A0A424YA87"/>
<dbReference type="Proteomes" id="UP000285138">
    <property type="component" value="Unassembled WGS sequence"/>
</dbReference>
<evidence type="ECO:0000313" key="2">
    <source>
        <dbReference type="Proteomes" id="UP000285138"/>
    </source>
</evidence>
<evidence type="ECO:0000313" key="1">
    <source>
        <dbReference type="EMBL" id="RQD73490.1"/>
    </source>
</evidence>
<protein>
    <submittedName>
        <fullName evidence="1">Uncharacterized protein</fullName>
    </submittedName>
</protein>
<name>A0A424YA87_9FIRM</name>
<gene>
    <name evidence="1" type="ORF">D5R97_09295</name>
</gene>
<sequence length="103" mass="11508">MKKVINGKLYDTEKAVFIASYRYSNPSDFKHIEEDLYKTKKGNYFLAGGGGPMSKYAVSLGDNQTGGSSDVITPLTAQEAREWCESREVDADIITREFDIEEA</sequence>
<proteinExistence type="predicted"/>
<comment type="caution">
    <text evidence="1">The sequence shown here is derived from an EMBL/GenBank/DDBJ whole genome shotgun (WGS) entry which is preliminary data.</text>
</comment>
<accession>A0A424YA87</accession>
<organism evidence="1 2">
    <name type="scientific">Candidatus Syntrophonatronum acetioxidans</name>
    <dbReference type="NCBI Taxonomy" id="1795816"/>
    <lineage>
        <taxon>Bacteria</taxon>
        <taxon>Bacillati</taxon>
        <taxon>Bacillota</taxon>
        <taxon>Clostridia</taxon>
        <taxon>Eubacteriales</taxon>
        <taxon>Syntrophomonadaceae</taxon>
        <taxon>Candidatus Syntrophonatronum</taxon>
    </lineage>
</organism>
<dbReference type="EMBL" id="QZAA01000253">
    <property type="protein sequence ID" value="RQD73490.1"/>
    <property type="molecule type" value="Genomic_DNA"/>
</dbReference>
<reference evidence="1 2" key="1">
    <citation type="submission" date="2018-08" db="EMBL/GenBank/DDBJ databases">
        <title>The metabolism and importance of syntrophic acetate oxidation coupled to methane or sulfide production in haloalkaline environments.</title>
        <authorList>
            <person name="Timmers P.H.A."/>
            <person name="Vavourakis C.D."/>
            <person name="Sorokin D.Y."/>
            <person name="Sinninghe Damste J.S."/>
            <person name="Muyzer G."/>
            <person name="Stams A.J.M."/>
            <person name="Plugge C.M."/>
        </authorList>
    </citation>
    <scope>NUCLEOTIDE SEQUENCE [LARGE SCALE GENOMIC DNA]</scope>
    <source>
        <strain evidence="1">MSAO_Bac1</strain>
    </source>
</reference>